<dbReference type="Proteomes" id="UP000095679">
    <property type="component" value="Unassembled WGS sequence"/>
</dbReference>
<sequence length="77" mass="8688">MTEQEKRYMEIAMSASEVSIAACQIAQANGYLKKKHTKGRLLDAIVALNLAINTDIFTKEDITYMAAKYKKKMEEGK</sequence>
<name>A0A173XU28_9FIRM</name>
<organism evidence="1 2">
    <name type="scientific">Anaerobutyricum hallii</name>
    <dbReference type="NCBI Taxonomy" id="39488"/>
    <lineage>
        <taxon>Bacteria</taxon>
        <taxon>Bacillati</taxon>
        <taxon>Bacillota</taxon>
        <taxon>Clostridia</taxon>
        <taxon>Lachnospirales</taxon>
        <taxon>Lachnospiraceae</taxon>
        <taxon>Anaerobutyricum</taxon>
    </lineage>
</organism>
<proteinExistence type="predicted"/>
<protein>
    <submittedName>
        <fullName evidence="1">Uncharacterized protein</fullName>
    </submittedName>
</protein>
<reference evidence="1 2" key="1">
    <citation type="submission" date="2015-09" db="EMBL/GenBank/DDBJ databases">
        <authorList>
            <consortium name="Pathogen Informatics"/>
        </authorList>
    </citation>
    <scope>NUCLEOTIDE SEQUENCE [LARGE SCALE GENOMIC DNA]</scope>
    <source>
        <strain evidence="1 2">2789STDY5834835</strain>
    </source>
</reference>
<dbReference type="AlphaFoldDB" id="A0A173XU28"/>
<evidence type="ECO:0000313" key="1">
    <source>
        <dbReference type="EMBL" id="CUN54075.1"/>
    </source>
</evidence>
<dbReference type="RefSeq" id="WP_055297883.1">
    <property type="nucleotide sequence ID" value="NZ_BLYK01000002.1"/>
</dbReference>
<evidence type="ECO:0000313" key="2">
    <source>
        <dbReference type="Proteomes" id="UP000095679"/>
    </source>
</evidence>
<accession>A0A173XU28</accession>
<dbReference type="EMBL" id="CYZL01000001">
    <property type="protein sequence ID" value="CUN54075.1"/>
    <property type="molecule type" value="Genomic_DNA"/>
</dbReference>
<gene>
    <name evidence="1" type="ORF">ERS852450_00199</name>
</gene>